<dbReference type="AlphaFoldDB" id="A0A930BYU9"/>
<organism evidence="1 2">
    <name type="scientific">Dechloromonas agitata</name>
    <dbReference type="NCBI Taxonomy" id="73030"/>
    <lineage>
        <taxon>Bacteria</taxon>
        <taxon>Pseudomonadati</taxon>
        <taxon>Pseudomonadota</taxon>
        <taxon>Betaproteobacteria</taxon>
        <taxon>Rhodocyclales</taxon>
        <taxon>Azonexaceae</taxon>
        <taxon>Dechloromonas</taxon>
    </lineage>
</organism>
<reference evidence="1" key="1">
    <citation type="submission" date="2020-04" db="EMBL/GenBank/DDBJ databases">
        <title>Deep metagenomics examines the oral microbiome during advanced dental caries in children, revealing novel taxa and co-occurrences with host molecules.</title>
        <authorList>
            <person name="Baker J.L."/>
            <person name="Morton J.T."/>
            <person name="Dinis M."/>
            <person name="Alvarez R."/>
            <person name="Tran N.C."/>
            <person name="Knight R."/>
            <person name="Edlund A."/>
        </authorList>
    </citation>
    <scope>NUCLEOTIDE SEQUENCE</scope>
    <source>
        <strain evidence="1">JCVI_32_bin.24</strain>
    </source>
</reference>
<dbReference type="Proteomes" id="UP000718593">
    <property type="component" value="Unassembled WGS sequence"/>
</dbReference>
<protein>
    <submittedName>
        <fullName evidence="1">Uncharacterized protein</fullName>
    </submittedName>
</protein>
<comment type="caution">
    <text evidence="1">The sequence shown here is derived from an EMBL/GenBank/DDBJ whole genome shotgun (WGS) entry which is preliminary data.</text>
</comment>
<sequence>MQRLSPLMKGLVETRARADADHQNALQAASLRTEHLSRMVAEHKRLQGALQRSITYAYAQAKTALNAREACDQLIQKVDSTVTPALIEPINAWQGRYGQRGALGKAVQDIVEMAYPAEITTTDVAARIQQQFGLTFATPKERKTWVKTSIQGRLGYLLRLGMSISAQF</sequence>
<dbReference type="EMBL" id="JABZMI010000391">
    <property type="protein sequence ID" value="MBF1166240.1"/>
    <property type="molecule type" value="Genomic_DNA"/>
</dbReference>
<accession>A0A930BYU9</accession>
<gene>
    <name evidence="1" type="ORF">HXL68_14520</name>
</gene>
<evidence type="ECO:0000313" key="1">
    <source>
        <dbReference type="EMBL" id="MBF1166240.1"/>
    </source>
</evidence>
<proteinExistence type="predicted"/>
<evidence type="ECO:0000313" key="2">
    <source>
        <dbReference type="Proteomes" id="UP000718593"/>
    </source>
</evidence>
<name>A0A930BYU9_9RHOO</name>